<dbReference type="SMART" id="SM00257">
    <property type="entry name" value="LysM"/>
    <property type="match status" value="1"/>
</dbReference>
<feature type="transmembrane region" description="Helical" evidence="1">
    <location>
        <begin position="20"/>
        <end position="39"/>
    </location>
</feature>
<reference evidence="3" key="2">
    <citation type="submission" date="2023-03" db="EMBL/GenBank/DDBJ databases">
        <authorList>
            <person name="Zhang Z."/>
        </authorList>
    </citation>
    <scope>NUCLEOTIDE SEQUENCE</scope>
    <source>
        <strain evidence="3">DSA</strain>
    </source>
</reference>
<keyword evidence="4" id="KW-1185">Reference proteome</keyword>
<evidence type="ECO:0000313" key="3">
    <source>
        <dbReference type="EMBL" id="MDO7787703.1"/>
    </source>
</evidence>
<reference evidence="3" key="1">
    <citation type="journal article" date="2023" name="J. Hazard. Mater.">
        <title>Anaerobic biodegradation of pyrene and benzo[a]pyrene by a new sulfate-reducing Desulforamulus aquiferis strain DSA.</title>
        <authorList>
            <person name="Zhang Z."/>
            <person name="Sun J."/>
            <person name="Gong X."/>
            <person name="Wang C."/>
            <person name="Wang H."/>
        </authorList>
    </citation>
    <scope>NUCLEOTIDE SEQUENCE</scope>
    <source>
        <strain evidence="3">DSA</strain>
    </source>
</reference>
<dbReference type="InterPro" id="IPR018392">
    <property type="entry name" value="LysM"/>
</dbReference>
<keyword evidence="1" id="KW-0812">Transmembrane</keyword>
<dbReference type="Gene3D" id="3.10.350.10">
    <property type="entry name" value="LysM domain"/>
    <property type="match status" value="1"/>
</dbReference>
<feature type="domain" description="LysM" evidence="2">
    <location>
        <begin position="94"/>
        <end position="141"/>
    </location>
</feature>
<comment type="caution">
    <text evidence="3">The sequence shown here is derived from an EMBL/GenBank/DDBJ whole genome shotgun (WGS) entry which is preliminary data.</text>
</comment>
<protein>
    <submittedName>
        <fullName evidence="3">LysM peptidoglycan-binding domain-containing protein</fullName>
    </submittedName>
</protein>
<keyword evidence="1" id="KW-1133">Transmembrane helix</keyword>
<gene>
    <name evidence="3" type="ORF">P6N53_10785</name>
</gene>
<evidence type="ECO:0000313" key="4">
    <source>
        <dbReference type="Proteomes" id="UP001172911"/>
    </source>
</evidence>
<dbReference type="RefSeq" id="WP_304542961.1">
    <property type="nucleotide sequence ID" value="NZ_JARPTC010000015.1"/>
</dbReference>
<dbReference type="EMBL" id="JARPTC010000015">
    <property type="protein sequence ID" value="MDO7787703.1"/>
    <property type="molecule type" value="Genomic_DNA"/>
</dbReference>
<evidence type="ECO:0000256" key="1">
    <source>
        <dbReference type="SAM" id="Phobius"/>
    </source>
</evidence>
<sequence>MGKKVTQVEQELKSQKKYTVHILFGILVLVVILMAANIFTLKQEIVSLKVERGSLLEENSTLKIEVETIKLAEGQKQVEIAEAVDSTNGQGSIIYHHIQAGDNLPSISKRYYGTEIYARQLAQINGHNPNSLLHIGQILQVPREPDPAWGN</sequence>
<dbReference type="AlphaFoldDB" id="A0AAW7ZDC6"/>
<dbReference type="CDD" id="cd00118">
    <property type="entry name" value="LysM"/>
    <property type="match status" value="1"/>
</dbReference>
<keyword evidence="1" id="KW-0472">Membrane</keyword>
<dbReference type="Proteomes" id="UP001172911">
    <property type="component" value="Unassembled WGS sequence"/>
</dbReference>
<dbReference type="InterPro" id="IPR036779">
    <property type="entry name" value="LysM_dom_sf"/>
</dbReference>
<accession>A0AAW7ZDC6</accession>
<organism evidence="3 4">
    <name type="scientific">Desulforamulus aquiferis</name>
    <dbReference type="NCBI Taxonomy" id="1397668"/>
    <lineage>
        <taxon>Bacteria</taxon>
        <taxon>Bacillati</taxon>
        <taxon>Bacillota</taxon>
        <taxon>Clostridia</taxon>
        <taxon>Eubacteriales</taxon>
        <taxon>Peptococcaceae</taxon>
        <taxon>Desulforamulus</taxon>
    </lineage>
</organism>
<dbReference type="SUPFAM" id="SSF54106">
    <property type="entry name" value="LysM domain"/>
    <property type="match status" value="1"/>
</dbReference>
<dbReference type="Pfam" id="PF01476">
    <property type="entry name" value="LysM"/>
    <property type="match status" value="1"/>
</dbReference>
<name>A0AAW7ZDC6_9FIRM</name>
<proteinExistence type="predicted"/>
<evidence type="ECO:0000259" key="2">
    <source>
        <dbReference type="PROSITE" id="PS51782"/>
    </source>
</evidence>
<dbReference type="PROSITE" id="PS51782">
    <property type="entry name" value="LYSM"/>
    <property type="match status" value="1"/>
</dbReference>